<keyword evidence="5" id="KW-1185">Reference proteome</keyword>
<dbReference type="GO" id="GO:0016746">
    <property type="term" value="F:acyltransferase activity"/>
    <property type="evidence" value="ECO:0007669"/>
    <property type="project" value="InterPro"/>
</dbReference>
<evidence type="ECO:0000259" key="3">
    <source>
        <dbReference type="Pfam" id="PF23359"/>
    </source>
</evidence>
<dbReference type="EMBL" id="JAAXOO010000002">
    <property type="protein sequence ID" value="NKY33279.1"/>
    <property type="molecule type" value="Genomic_DNA"/>
</dbReference>
<sequence length="108" mass="11896">MARKVVVTVIDDLDGESAAAETVSFGIDGVLYEIDLTDENAREFRASMAKWVPFARRTGGRGRTKGFVAARSKDAKTVREWARNNGHDVPDRGRIPSAVQEAYQRAVS</sequence>
<proteinExistence type="predicted"/>
<protein>
    <submittedName>
        <fullName evidence="4">Lsr2 family protein</fullName>
    </submittedName>
</protein>
<organism evidence="4 5">
    <name type="scientific">Nocardia speluncae</name>
    <dbReference type="NCBI Taxonomy" id="419477"/>
    <lineage>
        <taxon>Bacteria</taxon>
        <taxon>Bacillati</taxon>
        <taxon>Actinomycetota</taxon>
        <taxon>Actinomycetes</taxon>
        <taxon>Mycobacteriales</taxon>
        <taxon>Nocardiaceae</taxon>
        <taxon>Nocardia</taxon>
    </lineage>
</organism>
<comment type="caution">
    <text evidence="4">The sequence shown here is derived from an EMBL/GenBank/DDBJ whole genome shotgun (WGS) entry which is preliminary data.</text>
</comment>
<name>A0A846XDP2_9NOCA</name>
<dbReference type="Proteomes" id="UP000565715">
    <property type="component" value="Unassembled WGS sequence"/>
</dbReference>
<dbReference type="Pfam" id="PF11774">
    <property type="entry name" value="Lsr2"/>
    <property type="match status" value="1"/>
</dbReference>
<evidence type="ECO:0000313" key="4">
    <source>
        <dbReference type="EMBL" id="NKY33279.1"/>
    </source>
</evidence>
<dbReference type="Gene3D" id="4.10.320.10">
    <property type="entry name" value="E3-binding domain"/>
    <property type="match status" value="1"/>
</dbReference>
<gene>
    <name evidence="4" type="ORF">HGA13_09380</name>
</gene>
<dbReference type="AlphaFoldDB" id="A0A846XDP2"/>
<feature type="domain" description="Lsr2 DNA-binding" evidence="3">
    <location>
        <begin position="71"/>
        <end position="106"/>
    </location>
</feature>
<dbReference type="InterPro" id="IPR042261">
    <property type="entry name" value="Lsr2-like_dimerization"/>
</dbReference>
<dbReference type="Pfam" id="PF23359">
    <property type="entry name" value="Lsr2_DNA-bd"/>
    <property type="match status" value="1"/>
</dbReference>
<dbReference type="RefSeq" id="WP_068040149.1">
    <property type="nucleotide sequence ID" value="NZ_JAAXOO010000002.1"/>
</dbReference>
<evidence type="ECO:0000256" key="1">
    <source>
        <dbReference type="ARBA" id="ARBA00023125"/>
    </source>
</evidence>
<dbReference type="InterPro" id="IPR036625">
    <property type="entry name" value="E3-bd_dom_sf"/>
</dbReference>
<dbReference type="InterPro" id="IPR055370">
    <property type="entry name" value="Lsr2_DNA-bd"/>
</dbReference>
<evidence type="ECO:0000313" key="5">
    <source>
        <dbReference type="Proteomes" id="UP000565715"/>
    </source>
</evidence>
<dbReference type="GO" id="GO:0003677">
    <property type="term" value="F:DNA binding"/>
    <property type="evidence" value="ECO:0007669"/>
    <property type="project" value="UniProtKB-KW"/>
</dbReference>
<reference evidence="4 5" key="1">
    <citation type="submission" date="2020-04" db="EMBL/GenBank/DDBJ databases">
        <title>MicrobeNet Type strains.</title>
        <authorList>
            <person name="Nicholson A.C."/>
        </authorList>
    </citation>
    <scope>NUCLEOTIDE SEQUENCE [LARGE SCALE GENOMIC DNA]</scope>
    <source>
        <strain evidence="4 5">DSM 45078</strain>
    </source>
</reference>
<accession>A0A846XDP2</accession>
<feature type="domain" description="Lsr2 dimerization" evidence="2">
    <location>
        <begin position="1"/>
        <end position="59"/>
    </location>
</feature>
<dbReference type="Gene3D" id="3.30.60.230">
    <property type="entry name" value="Lsr2, dimerization domain"/>
    <property type="match status" value="1"/>
</dbReference>
<dbReference type="InterPro" id="IPR024412">
    <property type="entry name" value="Lsr2_dim_dom"/>
</dbReference>
<keyword evidence="1" id="KW-0238">DNA-binding</keyword>
<evidence type="ECO:0000259" key="2">
    <source>
        <dbReference type="Pfam" id="PF11774"/>
    </source>
</evidence>